<gene>
    <name evidence="3" type="ORF">HHL21_16280</name>
</gene>
<feature type="transmembrane region" description="Helical" evidence="1">
    <location>
        <begin position="127"/>
        <end position="146"/>
    </location>
</feature>
<feature type="transmembrane region" description="Helical" evidence="1">
    <location>
        <begin position="307"/>
        <end position="326"/>
    </location>
</feature>
<keyword evidence="3" id="KW-0012">Acyltransferase</keyword>
<dbReference type="GO" id="GO:0016020">
    <property type="term" value="C:membrane"/>
    <property type="evidence" value="ECO:0007669"/>
    <property type="project" value="TreeGrafter"/>
</dbReference>
<feature type="transmembrane region" description="Helical" evidence="1">
    <location>
        <begin position="187"/>
        <end position="209"/>
    </location>
</feature>
<protein>
    <submittedName>
        <fullName evidence="3">Acyltransferase</fullName>
    </submittedName>
</protein>
<feature type="transmembrane region" description="Helical" evidence="1">
    <location>
        <begin position="88"/>
        <end position="106"/>
    </location>
</feature>
<dbReference type="Pfam" id="PF01757">
    <property type="entry name" value="Acyl_transf_3"/>
    <property type="match status" value="1"/>
</dbReference>
<keyword evidence="1" id="KW-0812">Transmembrane</keyword>
<evidence type="ECO:0000313" key="4">
    <source>
        <dbReference type="Proteomes" id="UP000583752"/>
    </source>
</evidence>
<organism evidence="3 4">
    <name type="scientific">Massilia polaris</name>
    <dbReference type="NCBI Taxonomy" id="2728846"/>
    <lineage>
        <taxon>Bacteria</taxon>
        <taxon>Pseudomonadati</taxon>
        <taxon>Pseudomonadota</taxon>
        <taxon>Betaproteobacteria</taxon>
        <taxon>Burkholderiales</taxon>
        <taxon>Oxalobacteraceae</taxon>
        <taxon>Telluria group</taxon>
        <taxon>Massilia</taxon>
    </lineage>
</organism>
<feature type="transmembrane region" description="Helical" evidence="1">
    <location>
        <begin position="250"/>
        <end position="271"/>
    </location>
</feature>
<evidence type="ECO:0000259" key="2">
    <source>
        <dbReference type="Pfam" id="PF01757"/>
    </source>
</evidence>
<feature type="domain" description="Acyltransferase 3" evidence="2">
    <location>
        <begin position="61"/>
        <end position="384"/>
    </location>
</feature>
<dbReference type="PANTHER" id="PTHR23028">
    <property type="entry name" value="ACETYLTRANSFERASE"/>
    <property type="match status" value="1"/>
</dbReference>
<dbReference type="PANTHER" id="PTHR23028:SF53">
    <property type="entry name" value="ACYL_TRANSF_3 DOMAIN-CONTAINING PROTEIN"/>
    <property type="match status" value="1"/>
</dbReference>
<dbReference type="InterPro" id="IPR002656">
    <property type="entry name" value="Acyl_transf_3_dom"/>
</dbReference>
<accession>A0A848HN24</accession>
<feature type="transmembrane region" description="Helical" evidence="1">
    <location>
        <begin position="338"/>
        <end position="363"/>
    </location>
</feature>
<feature type="transmembrane region" description="Helical" evidence="1">
    <location>
        <begin position="283"/>
        <end position="301"/>
    </location>
</feature>
<dbReference type="AlphaFoldDB" id="A0A848HN24"/>
<sequence length="479" mass="52786">MTFWKSPRKLIELHNCVKALRYTAHKQLSAPHELDNPIAVLAPPASAGSVNLSHHPKYRPDIDGLRAIAVLAVVLFHAFPALIPGGFIGVDIFFVISGFLITSIIARELEHGKFTFARFYARRIKRIFPALLLVMAACLAFAWFALFPDELKQLGLHLAGGAGFVSNLVLWQEVGYFDRGADTKPLLHLWSLAIEEQFYIVWPVVLLLASRLRLNLLLVSAGLALLSFAVNVGGIAAFPSATFYSPASRAWELLLGAVLACSLLRTQPVVLFARAAAAVSPNLRSAAGALLLAIGFAIISREHQFPGWYALLPTVGALLMIGAGPQSWFNRFVLSNRLLVWFGLISYPLYLWHWPLLAFAHIVESGTPAPQLRAALVALAIALSTGTRTPCALPRAEVDKQTPQNEAHVASLLRDFPGVKRFRTRQLMCDDKLCWAMKDGNLLYRDNNHLSYEGDLYIGEKFAEWHASRGAKQGGNRPD</sequence>
<reference evidence="3 4" key="1">
    <citation type="submission" date="2020-04" db="EMBL/GenBank/DDBJ databases">
        <title>Massilia sp. RP-1-19 isolated from soil.</title>
        <authorList>
            <person name="Dahal R.H."/>
        </authorList>
    </citation>
    <scope>NUCLEOTIDE SEQUENCE [LARGE SCALE GENOMIC DNA]</scope>
    <source>
        <strain evidence="3 4">RP-1-19</strain>
    </source>
</reference>
<dbReference type="Proteomes" id="UP000583752">
    <property type="component" value="Unassembled WGS sequence"/>
</dbReference>
<keyword evidence="1" id="KW-0472">Membrane</keyword>
<dbReference type="InterPro" id="IPR050879">
    <property type="entry name" value="Acyltransferase_3"/>
</dbReference>
<proteinExistence type="predicted"/>
<evidence type="ECO:0000313" key="3">
    <source>
        <dbReference type="EMBL" id="NML62604.1"/>
    </source>
</evidence>
<keyword evidence="3" id="KW-0808">Transferase</keyword>
<keyword evidence="1" id="KW-1133">Transmembrane helix</keyword>
<keyword evidence="4" id="KW-1185">Reference proteome</keyword>
<name>A0A848HN24_9BURK</name>
<dbReference type="EMBL" id="JABBGG010000009">
    <property type="protein sequence ID" value="NML62604.1"/>
    <property type="molecule type" value="Genomic_DNA"/>
</dbReference>
<comment type="caution">
    <text evidence="3">The sequence shown here is derived from an EMBL/GenBank/DDBJ whole genome shotgun (WGS) entry which is preliminary data.</text>
</comment>
<dbReference type="GO" id="GO:0016747">
    <property type="term" value="F:acyltransferase activity, transferring groups other than amino-acyl groups"/>
    <property type="evidence" value="ECO:0007669"/>
    <property type="project" value="InterPro"/>
</dbReference>
<dbReference type="GO" id="GO:0009103">
    <property type="term" value="P:lipopolysaccharide biosynthetic process"/>
    <property type="evidence" value="ECO:0007669"/>
    <property type="project" value="TreeGrafter"/>
</dbReference>
<feature type="transmembrane region" description="Helical" evidence="1">
    <location>
        <begin position="216"/>
        <end position="238"/>
    </location>
</feature>
<feature type="transmembrane region" description="Helical" evidence="1">
    <location>
        <begin position="64"/>
        <end position="82"/>
    </location>
</feature>
<evidence type="ECO:0000256" key="1">
    <source>
        <dbReference type="SAM" id="Phobius"/>
    </source>
</evidence>